<evidence type="ECO:0000313" key="3">
    <source>
        <dbReference type="Proteomes" id="UP000005963"/>
    </source>
</evidence>
<evidence type="ECO:0000256" key="1">
    <source>
        <dbReference type="SAM" id="MobiDB-lite"/>
    </source>
</evidence>
<keyword evidence="3" id="KW-1185">Reference proteome</keyword>
<evidence type="ECO:0000313" key="2">
    <source>
        <dbReference type="EMBL" id="EHR31823.1"/>
    </source>
</evidence>
<organism evidence="2 3">
    <name type="scientific">Megamonas funiformis YIT 11815</name>
    <dbReference type="NCBI Taxonomy" id="742816"/>
    <lineage>
        <taxon>Bacteria</taxon>
        <taxon>Bacillati</taxon>
        <taxon>Bacillota</taxon>
        <taxon>Negativicutes</taxon>
        <taxon>Selenomonadales</taxon>
        <taxon>Selenomonadaceae</taxon>
        <taxon>Megamonas</taxon>
    </lineage>
</organism>
<accession>A0ABP2NGB9</accession>
<feature type="region of interest" description="Disordered" evidence="1">
    <location>
        <begin position="15"/>
        <end position="35"/>
    </location>
</feature>
<evidence type="ECO:0008006" key="4">
    <source>
        <dbReference type="Google" id="ProtNLM"/>
    </source>
</evidence>
<name>A0ABP2NGB9_9FIRM</name>
<protein>
    <recommendedName>
        <fullName evidence="4">CopG family transcriptional regulator</fullName>
    </recommendedName>
</protein>
<dbReference type="GeneID" id="62779882"/>
<gene>
    <name evidence="2" type="ORF">HMPREF9454_02479</name>
</gene>
<sequence length="101" mass="12055">MSKVTPNFLEGMVDSTLKNNTLERKNKRKKKERIQEVKNGKKRVTFVADAELWDKFLSYAYTSRQTITSAMSEMMSEFIEKKEQEITFVRKPKTRRKRPVY</sequence>
<dbReference type="RefSeq" id="WP_008540214.1">
    <property type="nucleotide sequence ID" value="NZ_JH601095.1"/>
</dbReference>
<comment type="caution">
    <text evidence="2">The sequence shown here is derived from an EMBL/GenBank/DDBJ whole genome shotgun (WGS) entry which is preliminary data.</text>
</comment>
<dbReference type="Proteomes" id="UP000005963">
    <property type="component" value="Unassembled WGS sequence"/>
</dbReference>
<proteinExistence type="predicted"/>
<dbReference type="EMBL" id="ADMB01000109">
    <property type="protein sequence ID" value="EHR31823.1"/>
    <property type="molecule type" value="Genomic_DNA"/>
</dbReference>
<reference evidence="2 3" key="1">
    <citation type="submission" date="2012-01" db="EMBL/GenBank/DDBJ databases">
        <title>The Genome Sequence of Megamonas funiformis YIT 11815.</title>
        <authorList>
            <consortium name="The Broad Institute Genome Sequencing Platform"/>
            <person name="Earl A."/>
            <person name="Ward D."/>
            <person name="Feldgarden M."/>
            <person name="Gevers D."/>
            <person name="Morotomi M."/>
            <person name="Young S.K."/>
            <person name="Zeng Q."/>
            <person name="Gargeya S."/>
            <person name="Fitzgerald M."/>
            <person name="Haas B."/>
            <person name="Abouelleil A."/>
            <person name="Alvarado L."/>
            <person name="Arachchi H.M."/>
            <person name="Berlin A."/>
            <person name="Chapman S.B."/>
            <person name="Gearin G."/>
            <person name="Goldberg J."/>
            <person name="Griggs A."/>
            <person name="Gujja S."/>
            <person name="Hansen M."/>
            <person name="Heiman D."/>
            <person name="Howarth C."/>
            <person name="Larimer J."/>
            <person name="Lui A."/>
            <person name="MacDonald P.J.P."/>
            <person name="McCowen C."/>
            <person name="Montmayeur A."/>
            <person name="Murphy C."/>
            <person name="Neiman D."/>
            <person name="Pearson M."/>
            <person name="Priest M."/>
            <person name="Roberts A."/>
            <person name="Saif S."/>
            <person name="Shea T."/>
            <person name="Sisk P."/>
            <person name="Stolte C."/>
            <person name="Sykes S."/>
            <person name="Wortman J."/>
            <person name="Nusbaum C."/>
            <person name="Birren B."/>
        </authorList>
    </citation>
    <scope>NUCLEOTIDE SEQUENCE [LARGE SCALE GENOMIC DNA]</scope>
    <source>
        <strain evidence="2 3">YIT 11815</strain>
    </source>
</reference>